<evidence type="ECO:0008006" key="4">
    <source>
        <dbReference type="Google" id="ProtNLM"/>
    </source>
</evidence>
<evidence type="ECO:0000256" key="1">
    <source>
        <dbReference type="SAM" id="Phobius"/>
    </source>
</evidence>
<dbReference type="EMBL" id="JAROCB010000002">
    <property type="protein sequence ID" value="MDN4596893.1"/>
    <property type="molecule type" value="Genomic_DNA"/>
</dbReference>
<protein>
    <recommendedName>
        <fullName evidence="4">Integral membrane protein</fullName>
    </recommendedName>
</protein>
<feature type="transmembrane region" description="Helical" evidence="1">
    <location>
        <begin position="52"/>
        <end position="72"/>
    </location>
</feature>
<name>A0ABT8IW35_9MICO</name>
<proteinExistence type="predicted"/>
<reference evidence="2" key="1">
    <citation type="submission" date="2023-03" db="EMBL/GenBank/DDBJ databases">
        <title>MT1 and MT2 Draft Genomes of Novel Species.</title>
        <authorList>
            <person name="Venkateswaran K."/>
        </authorList>
    </citation>
    <scope>NUCLEOTIDE SEQUENCE</scope>
    <source>
        <strain evidence="2">F6_8S_P_1A</strain>
    </source>
</reference>
<comment type="caution">
    <text evidence="2">The sequence shown here is derived from an EMBL/GenBank/DDBJ whole genome shotgun (WGS) entry which is preliminary data.</text>
</comment>
<accession>A0ABT8IW35</accession>
<keyword evidence="1" id="KW-0812">Transmembrane</keyword>
<dbReference type="RefSeq" id="WP_301217333.1">
    <property type="nucleotide sequence ID" value="NZ_JAROCB010000002.1"/>
</dbReference>
<keyword evidence="3" id="KW-1185">Reference proteome</keyword>
<keyword evidence="1" id="KW-1133">Transmembrane helix</keyword>
<sequence length="121" mass="13640">MIDPADVRVVLMDGATAATLSQVLPLLLLTLMVELRRVELHRRGRNVRMTRLLLGLFFIAFGVVETVFVLSIDGEFIPFTWSDLIAALSIFVLIALLFMLSLLDSPEHRKQHEHPRDADSS</sequence>
<feature type="transmembrane region" description="Helical" evidence="1">
    <location>
        <begin position="12"/>
        <end position="31"/>
    </location>
</feature>
<feature type="transmembrane region" description="Helical" evidence="1">
    <location>
        <begin position="84"/>
        <end position="103"/>
    </location>
</feature>
<organism evidence="2 3">
    <name type="scientific">Leifsonia virtsii</name>
    <dbReference type="NCBI Taxonomy" id="3035915"/>
    <lineage>
        <taxon>Bacteria</taxon>
        <taxon>Bacillati</taxon>
        <taxon>Actinomycetota</taxon>
        <taxon>Actinomycetes</taxon>
        <taxon>Micrococcales</taxon>
        <taxon>Microbacteriaceae</taxon>
        <taxon>Leifsonia</taxon>
    </lineage>
</organism>
<evidence type="ECO:0000313" key="3">
    <source>
        <dbReference type="Proteomes" id="UP001174210"/>
    </source>
</evidence>
<dbReference type="Proteomes" id="UP001174210">
    <property type="component" value="Unassembled WGS sequence"/>
</dbReference>
<keyword evidence="1" id="KW-0472">Membrane</keyword>
<gene>
    <name evidence="2" type="ORF">P5G59_07065</name>
</gene>
<evidence type="ECO:0000313" key="2">
    <source>
        <dbReference type="EMBL" id="MDN4596893.1"/>
    </source>
</evidence>